<dbReference type="OrthoDB" id="2450064at2759"/>
<evidence type="ECO:0000313" key="2">
    <source>
        <dbReference type="EMBL" id="KAF9998447.1"/>
    </source>
</evidence>
<accession>A0A9P6MGE5</accession>
<dbReference type="AlphaFoldDB" id="A0A9P6MGE5"/>
<keyword evidence="3" id="KW-1185">Reference proteome</keyword>
<feature type="compositionally biased region" description="Low complexity" evidence="1">
    <location>
        <begin position="106"/>
        <end position="122"/>
    </location>
</feature>
<evidence type="ECO:0000313" key="3">
    <source>
        <dbReference type="Proteomes" id="UP000749646"/>
    </source>
</evidence>
<organism evidence="2 3">
    <name type="scientific">Modicella reniformis</name>
    <dbReference type="NCBI Taxonomy" id="1440133"/>
    <lineage>
        <taxon>Eukaryota</taxon>
        <taxon>Fungi</taxon>
        <taxon>Fungi incertae sedis</taxon>
        <taxon>Mucoromycota</taxon>
        <taxon>Mortierellomycotina</taxon>
        <taxon>Mortierellomycetes</taxon>
        <taxon>Mortierellales</taxon>
        <taxon>Mortierellaceae</taxon>
        <taxon>Modicella</taxon>
    </lineage>
</organism>
<feature type="region of interest" description="Disordered" evidence="1">
    <location>
        <begin position="102"/>
        <end position="138"/>
    </location>
</feature>
<gene>
    <name evidence="2" type="ORF">BGZ65_006067</name>
</gene>
<dbReference type="Proteomes" id="UP000749646">
    <property type="component" value="Unassembled WGS sequence"/>
</dbReference>
<dbReference type="EMBL" id="JAAAHW010000858">
    <property type="protein sequence ID" value="KAF9998447.1"/>
    <property type="molecule type" value="Genomic_DNA"/>
</dbReference>
<reference evidence="2" key="1">
    <citation type="journal article" date="2020" name="Fungal Divers.">
        <title>Resolving the Mortierellaceae phylogeny through synthesis of multi-gene phylogenetics and phylogenomics.</title>
        <authorList>
            <person name="Vandepol N."/>
            <person name="Liber J."/>
            <person name="Desiro A."/>
            <person name="Na H."/>
            <person name="Kennedy M."/>
            <person name="Barry K."/>
            <person name="Grigoriev I.V."/>
            <person name="Miller A.N."/>
            <person name="O'Donnell K."/>
            <person name="Stajich J.E."/>
            <person name="Bonito G."/>
        </authorList>
    </citation>
    <scope>NUCLEOTIDE SEQUENCE</scope>
    <source>
        <strain evidence="2">MES-2147</strain>
    </source>
</reference>
<evidence type="ECO:0000256" key="1">
    <source>
        <dbReference type="SAM" id="MobiDB-lite"/>
    </source>
</evidence>
<proteinExistence type="predicted"/>
<protein>
    <submittedName>
        <fullName evidence="2">Uncharacterized protein</fullName>
    </submittedName>
</protein>
<comment type="caution">
    <text evidence="2">The sequence shown here is derived from an EMBL/GenBank/DDBJ whole genome shotgun (WGS) entry which is preliminary data.</text>
</comment>
<sequence>MDWSSSLSFDDSEAFASTADTNIGHINNTSGLIDMYHLHVRREQSSHQLEHLMNITLLKLQRASSGRYHSLLRQLLLTCLLQRTRMQTLMRPAMAGYLPHHRHQMQNRQQQPVQQQQLAFEQEVSGAQPSPPMEPSRDGYEWEQEAAFCPGPIAPGLSLDMLLGMGPSQTAVPIAAAAPSMTPSSPGMPEEEQSMYGLGHPQQQSQQQHPLSSIPLASFTNEYPASPLDPAANTVDPYKQQDFSMSLSSIPPLPSTSPMPQHHQLPTIPAIPQQSYYELLMAANPNQPLSQLLSTSATAMASQPFTVASSSISASPDLAPAYSVLDASAPAMVSSSSIPDGTADSSTGLLTPVAPT</sequence>
<feature type="non-terminal residue" evidence="2">
    <location>
        <position position="1"/>
    </location>
</feature>
<feature type="region of interest" description="Disordered" evidence="1">
    <location>
        <begin position="333"/>
        <end position="356"/>
    </location>
</feature>
<feature type="compositionally biased region" description="Polar residues" evidence="1">
    <location>
        <begin position="333"/>
        <end position="349"/>
    </location>
</feature>
<name>A0A9P6MGE5_9FUNG</name>